<feature type="domain" description="Transcriptional regulator LacI/GalR-like sensor" evidence="4">
    <location>
        <begin position="1"/>
        <end position="64"/>
    </location>
</feature>
<protein>
    <submittedName>
        <fullName evidence="5">Substrate-binding domain-containing protein</fullName>
    </submittedName>
</protein>
<keyword evidence="3" id="KW-0804">Transcription</keyword>
<dbReference type="Proteomes" id="UP001597045">
    <property type="component" value="Unassembled WGS sequence"/>
</dbReference>
<evidence type="ECO:0000313" key="5">
    <source>
        <dbReference type="EMBL" id="MFD1052299.1"/>
    </source>
</evidence>
<dbReference type="PANTHER" id="PTHR30146">
    <property type="entry name" value="LACI-RELATED TRANSCRIPTIONAL REPRESSOR"/>
    <property type="match status" value="1"/>
</dbReference>
<dbReference type="SUPFAM" id="SSF53822">
    <property type="entry name" value="Periplasmic binding protein-like I"/>
    <property type="match status" value="1"/>
</dbReference>
<reference evidence="6" key="1">
    <citation type="journal article" date="2019" name="Int. J. Syst. Evol. Microbiol.">
        <title>The Global Catalogue of Microorganisms (GCM) 10K type strain sequencing project: providing services to taxonomists for standard genome sequencing and annotation.</title>
        <authorList>
            <consortium name="The Broad Institute Genomics Platform"/>
            <consortium name="The Broad Institute Genome Sequencing Center for Infectious Disease"/>
            <person name="Wu L."/>
            <person name="Ma J."/>
        </authorList>
    </citation>
    <scope>NUCLEOTIDE SEQUENCE [LARGE SCALE GENOMIC DNA]</scope>
    <source>
        <strain evidence="6">JCM 31486</strain>
    </source>
</reference>
<dbReference type="Pfam" id="PF13377">
    <property type="entry name" value="Peripla_BP_3"/>
    <property type="match status" value="1"/>
</dbReference>
<comment type="caution">
    <text evidence="5">The sequence shown here is derived from an EMBL/GenBank/DDBJ whole genome shotgun (WGS) entry which is preliminary data.</text>
</comment>
<dbReference type="InterPro" id="IPR028082">
    <property type="entry name" value="Peripla_BP_I"/>
</dbReference>
<accession>A0ABW3MSE0</accession>
<feature type="non-terminal residue" evidence="5">
    <location>
        <position position="1"/>
    </location>
</feature>
<sequence length="64" mass="7117">LAILGYDDIEFAADAAVPLSSVRQPTVQIGRNAAELLLEECDHPDTHMHKQVMFKPELVVREST</sequence>
<keyword evidence="2" id="KW-0238">DNA-binding</keyword>
<keyword evidence="6" id="KW-1185">Reference proteome</keyword>
<proteinExistence type="predicted"/>
<keyword evidence="1" id="KW-0805">Transcription regulation</keyword>
<dbReference type="PANTHER" id="PTHR30146:SF109">
    <property type="entry name" value="HTH-TYPE TRANSCRIPTIONAL REGULATOR GALS"/>
    <property type="match status" value="1"/>
</dbReference>
<evidence type="ECO:0000259" key="4">
    <source>
        <dbReference type="Pfam" id="PF13377"/>
    </source>
</evidence>
<dbReference type="InterPro" id="IPR046335">
    <property type="entry name" value="LacI/GalR-like_sensor"/>
</dbReference>
<evidence type="ECO:0000256" key="3">
    <source>
        <dbReference type="ARBA" id="ARBA00023163"/>
    </source>
</evidence>
<evidence type="ECO:0000313" key="6">
    <source>
        <dbReference type="Proteomes" id="UP001597045"/>
    </source>
</evidence>
<name>A0ABW3MSE0_9PSEU</name>
<organism evidence="5 6">
    <name type="scientific">Kibdelosporangium lantanae</name>
    <dbReference type="NCBI Taxonomy" id="1497396"/>
    <lineage>
        <taxon>Bacteria</taxon>
        <taxon>Bacillati</taxon>
        <taxon>Actinomycetota</taxon>
        <taxon>Actinomycetes</taxon>
        <taxon>Pseudonocardiales</taxon>
        <taxon>Pseudonocardiaceae</taxon>
        <taxon>Kibdelosporangium</taxon>
    </lineage>
</organism>
<dbReference type="EMBL" id="JBHTIS010004303">
    <property type="protein sequence ID" value="MFD1052299.1"/>
    <property type="molecule type" value="Genomic_DNA"/>
</dbReference>
<dbReference type="Gene3D" id="3.40.50.2300">
    <property type="match status" value="1"/>
</dbReference>
<evidence type="ECO:0000256" key="2">
    <source>
        <dbReference type="ARBA" id="ARBA00023125"/>
    </source>
</evidence>
<gene>
    <name evidence="5" type="ORF">ACFQ1S_45340</name>
</gene>
<evidence type="ECO:0000256" key="1">
    <source>
        <dbReference type="ARBA" id="ARBA00023015"/>
    </source>
</evidence>